<accession>A0A1G5K4T8</accession>
<dbReference type="Pfam" id="PF13519">
    <property type="entry name" value="VWA_2"/>
    <property type="match status" value="1"/>
</dbReference>
<evidence type="ECO:0000259" key="2">
    <source>
        <dbReference type="SMART" id="SM00327"/>
    </source>
</evidence>
<feature type="transmembrane region" description="Helical" evidence="1">
    <location>
        <begin position="6"/>
        <end position="26"/>
    </location>
</feature>
<protein>
    <submittedName>
        <fullName evidence="3">Ca-activated chloride channel family protein</fullName>
    </submittedName>
</protein>
<dbReference type="InterPro" id="IPR036465">
    <property type="entry name" value="vWFA_dom_sf"/>
</dbReference>
<gene>
    <name evidence="3" type="ORF">SAMN05660710_03690</name>
</gene>
<keyword evidence="1" id="KW-0812">Transmembrane</keyword>
<dbReference type="STRING" id="336292.SAMN05660710_03690"/>
<evidence type="ECO:0000313" key="4">
    <source>
        <dbReference type="Proteomes" id="UP000199502"/>
    </source>
</evidence>
<feature type="domain" description="VWFA" evidence="2">
    <location>
        <begin position="91"/>
        <end position="264"/>
    </location>
</feature>
<dbReference type="SUPFAM" id="SSF53300">
    <property type="entry name" value="vWA-like"/>
    <property type="match status" value="1"/>
</dbReference>
<keyword evidence="4" id="KW-1185">Reference proteome</keyword>
<dbReference type="EMBL" id="FMVT01000022">
    <property type="protein sequence ID" value="SCY95567.1"/>
    <property type="molecule type" value="Genomic_DNA"/>
</dbReference>
<organism evidence="3 4">
    <name type="scientific">Paracoccus tibetensis</name>
    <dbReference type="NCBI Taxonomy" id="336292"/>
    <lineage>
        <taxon>Bacteria</taxon>
        <taxon>Pseudomonadati</taxon>
        <taxon>Pseudomonadota</taxon>
        <taxon>Alphaproteobacteria</taxon>
        <taxon>Rhodobacterales</taxon>
        <taxon>Paracoccaceae</taxon>
        <taxon>Paracoccus</taxon>
    </lineage>
</organism>
<dbReference type="RefSeq" id="WP_245686754.1">
    <property type="nucleotide sequence ID" value="NZ_FMVT01000022.1"/>
</dbReference>
<dbReference type="InterPro" id="IPR002035">
    <property type="entry name" value="VWF_A"/>
</dbReference>
<evidence type="ECO:0000313" key="3">
    <source>
        <dbReference type="EMBL" id="SCY95567.1"/>
    </source>
</evidence>
<dbReference type="AlphaFoldDB" id="A0A1G5K4T8"/>
<dbReference type="SMART" id="SM00327">
    <property type="entry name" value="VWA"/>
    <property type="match status" value="1"/>
</dbReference>
<proteinExistence type="predicted"/>
<keyword evidence="1" id="KW-1133">Transmembrane helix</keyword>
<sequence>MEDLILLRPWWLAAFLPMALLLWWVWRRPPPAGGWERVMSPQMLAAMQALGAFSGSASRGARLLPAAALVPLVLGLSGPAVPRQDLPLLARTDTVLLAIDLSASVAEGEALSQAQQAAAALLQGLPGRPVSLILYGNEAFAASAPTTDPRRLETMIAVLDAGIMPTQGSSPGAAIGLAARMLADPRQSDLILISDGGGVDRLARAEAARLSSLGTRIWPVRVNAIAAGAPVPEPDAMAPLASSGRVLGWGEVDDLASDLGGRGERQRVAELQALGYRDLGPLLAALAGLPLLMMLRRRS</sequence>
<evidence type="ECO:0000256" key="1">
    <source>
        <dbReference type="SAM" id="Phobius"/>
    </source>
</evidence>
<dbReference type="Proteomes" id="UP000199502">
    <property type="component" value="Unassembled WGS sequence"/>
</dbReference>
<name>A0A1G5K4T8_9RHOB</name>
<keyword evidence="1" id="KW-0472">Membrane</keyword>
<dbReference type="Gene3D" id="3.40.50.410">
    <property type="entry name" value="von Willebrand factor, type A domain"/>
    <property type="match status" value="1"/>
</dbReference>
<reference evidence="3 4" key="1">
    <citation type="submission" date="2016-10" db="EMBL/GenBank/DDBJ databases">
        <authorList>
            <person name="de Groot N.N."/>
        </authorList>
    </citation>
    <scope>NUCLEOTIDE SEQUENCE [LARGE SCALE GENOMIC DNA]</scope>
    <source>
        <strain evidence="3 4">CGMCC 1.8925</strain>
    </source>
</reference>